<feature type="transmembrane region" description="Helical" evidence="1">
    <location>
        <begin position="150"/>
        <end position="170"/>
    </location>
</feature>
<evidence type="ECO:0000313" key="2">
    <source>
        <dbReference type="EMBL" id="KKU64736.1"/>
    </source>
</evidence>
<name>A0A0G1S5V0_9BACT</name>
<feature type="transmembrane region" description="Helical" evidence="1">
    <location>
        <begin position="176"/>
        <end position="193"/>
    </location>
</feature>
<keyword evidence="1" id="KW-1133">Transmembrane helix</keyword>
<dbReference type="Proteomes" id="UP000034502">
    <property type="component" value="Unassembled WGS sequence"/>
</dbReference>
<accession>A0A0G1S5V0</accession>
<dbReference type="PANTHER" id="PTHR38454:SF1">
    <property type="entry name" value="INTEGRAL MEMBRANE PROTEIN"/>
    <property type="match status" value="1"/>
</dbReference>
<feature type="transmembrane region" description="Helical" evidence="1">
    <location>
        <begin position="491"/>
        <end position="509"/>
    </location>
</feature>
<protein>
    <recommendedName>
        <fullName evidence="4">Bacterial membrane protein YfhO</fullName>
    </recommendedName>
</protein>
<feature type="transmembrane region" description="Helical" evidence="1">
    <location>
        <begin position="345"/>
        <end position="361"/>
    </location>
</feature>
<evidence type="ECO:0000256" key="1">
    <source>
        <dbReference type="SAM" id="Phobius"/>
    </source>
</evidence>
<dbReference type="PANTHER" id="PTHR38454">
    <property type="entry name" value="INTEGRAL MEMBRANE PROTEIN-RELATED"/>
    <property type="match status" value="1"/>
</dbReference>
<dbReference type="EMBL" id="LCNU01000005">
    <property type="protein sequence ID" value="KKU64736.1"/>
    <property type="molecule type" value="Genomic_DNA"/>
</dbReference>
<feature type="transmembrane region" description="Helical" evidence="1">
    <location>
        <begin position="124"/>
        <end position="143"/>
    </location>
</feature>
<feature type="transmembrane region" description="Helical" evidence="1">
    <location>
        <begin position="381"/>
        <end position="402"/>
    </location>
</feature>
<dbReference type="PATRIC" id="fig|1618364.3.peg.203"/>
<evidence type="ECO:0008006" key="4">
    <source>
        <dbReference type="Google" id="ProtNLM"/>
    </source>
</evidence>
<dbReference type="AlphaFoldDB" id="A0A0G1S5V0"/>
<feature type="transmembrane region" description="Helical" evidence="1">
    <location>
        <begin position="319"/>
        <end position="338"/>
    </location>
</feature>
<dbReference type="InterPro" id="IPR018580">
    <property type="entry name" value="Uncharacterised_YfhO"/>
</dbReference>
<dbReference type="STRING" id="1618364.UX86_C0005G0019"/>
<feature type="transmembrane region" description="Helical" evidence="1">
    <location>
        <begin position="243"/>
        <end position="263"/>
    </location>
</feature>
<comment type="caution">
    <text evidence="2">The sequence shown here is derived from an EMBL/GenBank/DDBJ whole genome shotgun (WGS) entry which is preliminary data.</text>
</comment>
<sequence length="772" mass="85821">MRHLKRYFPILFLVLAVLVFFHKSVIDSAVPLPADIVVGVYYPWLDYKWEGYPAGVPVKNPLLSDVPSLIYPQKIYAMSQIKSGMLPLWNPLMFNGYPLMANFQSAVFNPFNVFFLLARPAVAWSWYIAFQPFLAGLFTYLLLRYLRLSVWPALFGAIAFAFSGFSLIWLEYGIHGYVAAYIPALLLFSLVFARSRRLLYGVLTAVVVSLQIFSGYPQITLYTLLLLPIWTWVNLAPPSKPAWFIKYLFFIGLGIALSAPQLLPGLELLKNSQRLAESVTGGSQIAFLPWTQMITLLAPDFFGNPTTGNFWGPGDYTNTSFYVGTVVFVLCLVSLFYWKYSHSIRFFWSLFLASLILALPTPISRAVSWLPLFSASTATRWFIMTSLSASVLSALGLQHLLSASRTRLYPHMRLAVIPAVVLLSCFLGFFAAREALLSAAADFPVITHTSVFQASTENFSVTLRNLILPGILAFCSGLLVFLSLRFKITRLTVPVFLLLSLFELLRFGWKYNPFFRSDLIFPDTGVLSFLRDNQGKGRFQGGDVIPLNMWLPYGLAAPGGYDAVYPLSWARYLASLDGGLPGEAKGRVGSIARYDSPLLDTAAVRYILALKRVHGVPDPAGTPSYVFDLPKLRPVFDEGSVVVLENTAALPESYLITAESGTVPVFPRSLANPKKFTFEVDSSSSSRLVNTTVDFPGWEASIDGRRVTKSASALPFQSVEVPAGSHRIEFTYRPLSFRIGLHLYLSASVLGAAVILNENRRAASRPRTARLV</sequence>
<reference evidence="2 3" key="1">
    <citation type="journal article" date="2015" name="Nature">
        <title>rRNA introns, odd ribosomes, and small enigmatic genomes across a large radiation of phyla.</title>
        <authorList>
            <person name="Brown C.T."/>
            <person name="Hug L.A."/>
            <person name="Thomas B.C."/>
            <person name="Sharon I."/>
            <person name="Castelle C.J."/>
            <person name="Singh A."/>
            <person name="Wilkins M.J."/>
            <person name="Williams K.H."/>
            <person name="Banfield J.F."/>
        </authorList>
    </citation>
    <scope>NUCLEOTIDE SEQUENCE [LARGE SCALE GENOMIC DNA]</scope>
</reference>
<feature type="transmembrane region" description="Helical" evidence="1">
    <location>
        <begin position="198"/>
        <end position="213"/>
    </location>
</feature>
<feature type="transmembrane region" description="Helical" evidence="1">
    <location>
        <begin position="219"/>
        <end position="236"/>
    </location>
</feature>
<organism evidence="2 3">
    <name type="scientific">Candidatus Amesbacteria bacterium GW2011_GWC1_47_15</name>
    <dbReference type="NCBI Taxonomy" id="1618364"/>
    <lineage>
        <taxon>Bacteria</taxon>
        <taxon>Candidatus Amesiibacteriota</taxon>
    </lineage>
</organism>
<feature type="transmembrane region" description="Helical" evidence="1">
    <location>
        <begin position="414"/>
        <end position="432"/>
    </location>
</feature>
<gene>
    <name evidence="2" type="ORF">UX86_C0005G0019</name>
</gene>
<keyword evidence="1" id="KW-0472">Membrane</keyword>
<proteinExistence type="predicted"/>
<feature type="transmembrane region" description="Helical" evidence="1">
    <location>
        <begin position="466"/>
        <end position="484"/>
    </location>
</feature>
<evidence type="ECO:0000313" key="3">
    <source>
        <dbReference type="Proteomes" id="UP000034502"/>
    </source>
</evidence>
<feature type="transmembrane region" description="Helical" evidence="1">
    <location>
        <begin position="735"/>
        <end position="757"/>
    </location>
</feature>
<dbReference type="Pfam" id="PF09586">
    <property type="entry name" value="YfhO"/>
    <property type="match status" value="1"/>
</dbReference>
<keyword evidence="1" id="KW-0812">Transmembrane</keyword>